<evidence type="ECO:0000313" key="2">
    <source>
        <dbReference type="EMBL" id="SHJ40733.1"/>
    </source>
</evidence>
<reference evidence="2 3" key="1">
    <citation type="submission" date="2016-11" db="EMBL/GenBank/DDBJ databases">
        <authorList>
            <person name="Jaros S."/>
            <person name="Januszkiewicz K."/>
            <person name="Wedrychowicz H."/>
        </authorList>
    </citation>
    <scope>NUCLEOTIDE SEQUENCE [LARGE SCALE GENOMIC DNA]</scope>
    <source>
        <strain evidence="2 3">DSM 21074</strain>
    </source>
</reference>
<dbReference type="AlphaFoldDB" id="A0A1M6J1W7"/>
<proteinExistence type="predicted"/>
<keyword evidence="3" id="KW-1185">Reference proteome</keyword>
<evidence type="ECO:0000313" key="3">
    <source>
        <dbReference type="Proteomes" id="UP000184418"/>
    </source>
</evidence>
<name>A0A1M6J1W7_9BACT</name>
<protein>
    <recommendedName>
        <fullName evidence="1">HD-CE domain-containing protein</fullName>
    </recommendedName>
</protein>
<dbReference type="RefSeq" id="WP_073110781.1">
    <property type="nucleotide sequence ID" value="NZ_FQYN01000006.1"/>
</dbReference>
<dbReference type="Proteomes" id="UP000184418">
    <property type="component" value="Unassembled WGS sequence"/>
</dbReference>
<dbReference type="SUPFAM" id="SSF109604">
    <property type="entry name" value="HD-domain/PDEase-like"/>
    <property type="match status" value="1"/>
</dbReference>
<accession>A0A1M6J1W7</accession>
<sequence>MPRVPKTLVARFKKAAEQAELFPSFTTNNYYHAYSTFESWLVRNVHPHVNQRAMMIDGGYLTDHGPEHIKRVIQRASDLLGAGDKIALTPYEIFLLLSAIQVHDAGHIEAGRINHEQNAQPLLTHLPVDRAEQSYILQIARAHGGKLADGDKDTIERGLPIKDDFDGIEFHPRFLAALLRFADELADDRSRGARYLFDQGRIPVSSEVYHAYALALYSVAVNSVDHEVKLSFEVEANQVDKLYGKGIGVDAQGSPIIEEVYLLDEIFKRTFKMYQECVYCMRFFPSHLQIKKITVKISVVDDGDRSPVHETIGYQLTERGYPRFADNSVADMCGVDITFEGRVIDGATLKERLDGLKNSTTPAV</sequence>
<dbReference type="Gene3D" id="1.10.3210.10">
    <property type="entry name" value="Hypothetical protein af1432"/>
    <property type="match status" value="1"/>
</dbReference>
<evidence type="ECO:0000259" key="1">
    <source>
        <dbReference type="Pfam" id="PF24391"/>
    </source>
</evidence>
<feature type="domain" description="HD-CE" evidence="1">
    <location>
        <begin position="60"/>
        <end position="244"/>
    </location>
</feature>
<dbReference type="EMBL" id="FQYN01000006">
    <property type="protein sequence ID" value="SHJ40733.1"/>
    <property type="molecule type" value="Genomic_DNA"/>
</dbReference>
<dbReference type="STRING" id="1121955.SAMN02745146_3062"/>
<organism evidence="2 3">
    <name type="scientific">Hymenobacter daecheongensis DSM 21074</name>
    <dbReference type="NCBI Taxonomy" id="1121955"/>
    <lineage>
        <taxon>Bacteria</taxon>
        <taxon>Pseudomonadati</taxon>
        <taxon>Bacteroidota</taxon>
        <taxon>Cytophagia</taxon>
        <taxon>Cytophagales</taxon>
        <taxon>Hymenobacteraceae</taxon>
        <taxon>Hymenobacter</taxon>
    </lineage>
</organism>
<gene>
    <name evidence="2" type="ORF">SAMN02745146_3062</name>
</gene>
<dbReference type="InterPro" id="IPR056471">
    <property type="entry name" value="HD-CE"/>
</dbReference>
<dbReference type="OrthoDB" id="791155at2"/>
<dbReference type="Pfam" id="PF24391">
    <property type="entry name" value="HD-CE"/>
    <property type="match status" value="1"/>
</dbReference>